<dbReference type="AlphaFoldDB" id="A1A2M4"/>
<keyword evidence="1" id="KW-0472">Membrane</keyword>
<feature type="transmembrane region" description="Helical" evidence="1">
    <location>
        <begin position="43"/>
        <end position="60"/>
    </location>
</feature>
<dbReference type="HOGENOM" id="CLU_1851245_0_0_11"/>
<evidence type="ECO:0000313" key="3">
    <source>
        <dbReference type="Proteomes" id="UP000008702"/>
    </source>
</evidence>
<keyword evidence="3" id="KW-1185">Reference proteome</keyword>
<dbReference type="KEGG" id="bad:BAD_1176"/>
<evidence type="ECO:0000256" key="1">
    <source>
        <dbReference type="SAM" id="Phobius"/>
    </source>
</evidence>
<sequence length="138" mass="15585">MPGVGFVVIQTSRPFPVFYLAYGVTAGSENEFRARYDEQCKRLLLVCVGGVLICGWRNQFTRLVLIFAFSQVIAKLFVFLVAPRIFIMNLSKQGDHILRRSEVELDDGVNAIFDWHSRSIMVKDVLIEIGVVVVSMVS</sequence>
<protein>
    <submittedName>
        <fullName evidence="2">Uncharacterized protein</fullName>
    </submittedName>
</protein>
<organism evidence="2 3">
    <name type="scientific">Bifidobacterium adolescentis (strain ATCC 15703 / DSM 20083 / NCTC 11814 / E194a)</name>
    <dbReference type="NCBI Taxonomy" id="367928"/>
    <lineage>
        <taxon>Bacteria</taxon>
        <taxon>Bacillati</taxon>
        <taxon>Actinomycetota</taxon>
        <taxon>Actinomycetes</taxon>
        <taxon>Bifidobacteriales</taxon>
        <taxon>Bifidobacteriaceae</taxon>
        <taxon>Bifidobacterium</taxon>
    </lineage>
</organism>
<accession>A1A2M4</accession>
<reference evidence="2 3" key="1">
    <citation type="submission" date="2006-12" db="EMBL/GenBank/DDBJ databases">
        <title>Bifidobacterium adolescentis complete genome sequence.</title>
        <authorList>
            <person name="Suzuki T."/>
            <person name="Tsuda Y."/>
            <person name="Kanou N."/>
            <person name="Inoue T."/>
            <person name="Kumazaki K."/>
            <person name="Nagano S."/>
            <person name="Hirai S."/>
            <person name="Tanaka K."/>
            <person name="Watanabe K."/>
        </authorList>
    </citation>
    <scope>NUCLEOTIDE SEQUENCE [LARGE SCALE GENOMIC DNA]</scope>
    <source>
        <strain evidence="3">ATCC 15703 / DSM 20083 / NCTC 11814 / E194a</strain>
    </source>
</reference>
<gene>
    <name evidence="2" type="ordered locus">BAD_1176</name>
</gene>
<proteinExistence type="predicted"/>
<evidence type="ECO:0000313" key="2">
    <source>
        <dbReference type="EMBL" id="BAF39957.1"/>
    </source>
</evidence>
<keyword evidence="1" id="KW-1133">Transmembrane helix</keyword>
<dbReference type="Proteomes" id="UP000008702">
    <property type="component" value="Chromosome"/>
</dbReference>
<keyword evidence="1" id="KW-0812">Transmembrane</keyword>
<feature type="transmembrane region" description="Helical" evidence="1">
    <location>
        <begin position="66"/>
        <end position="87"/>
    </location>
</feature>
<dbReference type="EMBL" id="AP009256">
    <property type="protein sequence ID" value="BAF39957.1"/>
    <property type="molecule type" value="Genomic_DNA"/>
</dbReference>
<name>A1A2M4_BIFAA</name>